<reference evidence="2" key="1">
    <citation type="journal article" date="2020" name="G3 (Bethesda)">
        <title>High-Quality Assemblies for Three Invasive Social Wasps from the &lt;i&gt;Vespula&lt;/i&gt; Genus.</title>
        <authorList>
            <person name="Harrop T.W.R."/>
            <person name="Guhlin J."/>
            <person name="McLaughlin G.M."/>
            <person name="Permina E."/>
            <person name="Stockwell P."/>
            <person name="Gilligan J."/>
            <person name="Le Lec M.F."/>
            <person name="Gruber M.A.M."/>
            <person name="Quinn O."/>
            <person name="Lovegrove M."/>
            <person name="Duncan E.J."/>
            <person name="Remnant E.J."/>
            <person name="Van Eeckhoven J."/>
            <person name="Graham B."/>
            <person name="Knapp R.A."/>
            <person name="Langford K.W."/>
            <person name="Kronenberg Z."/>
            <person name="Press M.O."/>
            <person name="Eacker S.M."/>
            <person name="Wilson-Rankin E.E."/>
            <person name="Purcell J."/>
            <person name="Lester P.J."/>
            <person name="Dearden P.K."/>
        </authorList>
    </citation>
    <scope>NUCLEOTIDE SEQUENCE</scope>
    <source>
        <strain evidence="2">Marl-1</strain>
    </source>
</reference>
<name>A0A834J4G4_VESVU</name>
<evidence type="ECO:0000256" key="1">
    <source>
        <dbReference type="SAM" id="MobiDB-lite"/>
    </source>
</evidence>
<gene>
    <name evidence="2" type="ORF">HZH66_013958</name>
</gene>
<sequence>MENHIRPPQPLSNNSPKTWLLWKEEFLIFMKLLGHMSRPEYYKANLFKNFIGPVGLEIISKISFNHPNDKDNLDIIIKKIDEYHNPPRKEIERRYQFFNSSMKSNETIENYIQSLKEKAKECKFDNLEESLIIDVVVLHAKDKVLRKKYLQEDNLNCEKIIEIYKNHRIATLESNSTTNSTALPKQKNKPIPVSKETESSNVSQKKSCWRCKSTHEIRQCPAWNYKCKNCGELHHFEISCRNVASSQNKPCYKNMNNLNKNGKPGNHNKTLNNLLK</sequence>
<protein>
    <submittedName>
        <fullName evidence="2">Uncharacterized protein</fullName>
    </submittedName>
</protein>
<keyword evidence="3" id="KW-1185">Reference proteome</keyword>
<dbReference type="Proteomes" id="UP000614350">
    <property type="component" value="Unassembled WGS sequence"/>
</dbReference>
<proteinExistence type="predicted"/>
<accession>A0A834J4G4</accession>
<feature type="compositionally biased region" description="Polar residues" evidence="1">
    <location>
        <begin position="267"/>
        <end position="276"/>
    </location>
</feature>
<dbReference type="EMBL" id="JACSEA010000020">
    <property type="protein sequence ID" value="KAF7381564.1"/>
    <property type="molecule type" value="Genomic_DNA"/>
</dbReference>
<evidence type="ECO:0000313" key="3">
    <source>
        <dbReference type="Proteomes" id="UP000614350"/>
    </source>
</evidence>
<feature type="region of interest" description="Disordered" evidence="1">
    <location>
        <begin position="175"/>
        <end position="198"/>
    </location>
</feature>
<comment type="caution">
    <text evidence="2">The sequence shown here is derived from an EMBL/GenBank/DDBJ whole genome shotgun (WGS) entry which is preliminary data.</text>
</comment>
<evidence type="ECO:0000313" key="2">
    <source>
        <dbReference type="EMBL" id="KAF7381564.1"/>
    </source>
</evidence>
<dbReference type="AlphaFoldDB" id="A0A834J4G4"/>
<organism evidence="2 3">
    <name type="scientific">Vespula vulgaris</name>
    <name type="common">Yellow jacket</name>
    <name type="synonym">Wasp</name>
    <dbReference type="NCBI Taxonomy" id="7454"/>
    <lineage>
        <taxon>Eukaryota</taxon>
        <taxon>Metazoa</taxon>
        <taxon>Ecdysozoa</taxon>
        <taxon>Arthropoda</taxon>
        <taxon>Hexapoda</taxon>
        <taxon>Insecta</taxon>
        <taxon>Pterygota</taxon>
        <taxon>Neoptera</taxon>
        <taxon>Endopterygota</taxon>
        <taxon>Hymenoptera</taxon>
        <taxon>Apocrita</taxon>
        <taxon>Aculeata</taxon>
        <taxon>Vespoidea</taxon>
        <taxon>Vespidae</taxon>
        <taxon>Vespinae</taxon>
        <taxon>Vespula</taxon>
    </lineage>
</organism>
<dbReference type="PANTHER" id="PTHR33198">
    <property type="entry name" value="ANK_REP_REGION DOMAIN-CONTAINING PROTEIN-RELATED"/>
    <property type="match status" value="1"/>
</dbReference>
<feature type="region of interest" description="Disordered" evidence="1">
    <location>
        <begin position="257"/>
        <end position="276"/>
    </location>
</feature>